<protein>
    <submittedName>
        <fullName evidence="1">Uncharacterized protein</fullName>
    </submittedName>
</protein>
<sequence length="59" mass="7318">MCDPFCIFLTSSGIDEFSKRIKLKIYFYNQLIKWIINFNDSHCERNYLQNYLWIIFTIR</sequence>
<accession>A0A1N6MQ73</accession>
<dbReference type="AlphaFoldDB" id="A0A1N6MQ73"/>
<organism evidence="1 2">
    <name type="scientific">Xenorhabdus innexi</name>
    <dbReference type="NCBI Taxonomy" id="290109"/>
    <lineage>
        <taxon>Bacteria</taxon>
        <taxon>Pseudomonadati</taxon>
        <taxon>Pseudomonadota</taxon>
        <taxon>Gammaproteobacteria</taxon>
        <taxon>Enterobacterales</taxon>
        <taxon>Morganellaceae</taxon>
        <taxon>Xenorhabdus</taxon>
    </lineage>
</organism>
<reference evidence="2" key="1">
    <citation type="submission" date="2016-12" db="EMBL/GenBank/DDBJ databases">
        <authorList>
            <person name="Gaudriault S."/>
        </authorList>
    </citation>
    <scope>NUCLEOTIDE SEQUENCE [LARGE SCALE GENOMIC DNA]</scope>
    <source>
        <strain evidence="2">HGB1681 (deposited as PTA-6826 in the American Type Culture Collection)</strain>
    </source>
</reference>
<evidence type="ECO:0000313" key="1">
    <source>
        <dbReference type="EMBL" id="SIP70995.1"/>
    </source>
</evidence>
<proteinExistence type="predicted"/>
<dbReference type="EMBL" id="FTLG01000006">
    <property type="protein sequence ID" value="SIP70995.1"/>
    <property type="molecule type" value="Genomic_DNA"/>
</dbReference>
<gene>
    <name evidence="1" type="ORF">XIS1_1030026</name>
</gene>
<evidence type="ECO:0000313" key="2">
    <source>
        <dbReference type="Proteomes" id="UP000196435"/>
    </source>
</evidence>
<dbReference type="Proteomes" id="UP000196435">
    <property type="component" value="Unassembled WGS sequence"/>
</dbReference>
<name>A0A1N6MQ73_9GAMM</name>